<evidence type="ECO:0000256" key="4">
    <source>
        <dbReference type="ARBA" id="ARBA00022989"/>
    </source>
</evidence>
<feature type="transmembrane region" description="Helical" evidence="7">
    <location>
        <begin position="12"/>
        <end position="37"/>
    </location>
</feature>
<dbReference type="Pfam" id="PF09851">
    <property type="entry name" value="SHOCT"/>
    <property type="match status" value="1"/>
</dbReference>
<evidence type="ECO:0000256" key="6">
    <source>
        <dbReference type="SAM" id="MobiDB-lite"/>
    </source>
</evidence>
<keyword evidence="11" id="KW-1185">Reference proteome</keyword>
<feature type="domain" description="SHOCT" evidence="8">
    <location>
        <begin position="102"/>
        <end position="129"/>
    </location>
</feature>
<feature type="transmembrane region" description="Helical" evidence="7">
    <location>
        <begin position="49"/>
        <end position="69"/>
    </location>
</feature>
<dbReference type="AlphaFoldDB" id="A0A542ZIT6"/>
<keyword evidence="5 7" id="KW-0472">Membrane</keyword>
<keyword evidence="4 7" id="KW-1133">Transmembrane helix</keyword>
<accession>A0A542ZIT6</accession>
<organism evidence="10 11">
    <name type="scientific">Oryzihumus leptocrescens</name>
    <dbReference type="NCBI Taxonomy" id="297536"/>
    <lineage>
        <taxon>Bacteria</taxon>
        <taxon>Bacillati</taxon>
        <taxon>Actinomycetota</taxon>
        <taxon>Actinomycetes</taxon>
        <taxon>Micrococcales</taxon>
        <taxon>Intrasporangiaceae</taxon>
        <taxon>Oryzihumus</taxon>
    </lineage>
</organism>
<dbReference type="RefSeq" id="WP_141788184.1">
    <property type="nucleotide sequence ID" value="NZ_BAAAKX010000021.1"/>
</dbReference>
<comment type="subcellular location">
    <subcellularLocation>
        <location evidence="1">Cell membrane</location>
        <topology evidence="1">Multi-pass membrane protein</topology>
    </subcellularLocation>
</comment>
<evidence type="ECO:0000256" key="3">
    <source>
        <dbReference type="ARBA" id="ARBA00022692"/>
    </source>
</evidence>
<evidence type="ECO:0000256" key="5">
    <source>
        <dbReference type="ARBA" id="ARBA00023136"/>
    </source>
</evidence>
<keyword evidence="2" id="KW-1003">Cell membrane</keyword>
<dbReference type="GO" id="GO:0005886">
    <property type="term" value="C:plasma membrane"/>
    <property type="evidence" value="ECO:0007669"/>
    <property type="project" value="UniProtKB-SubCell"/>
</dbReference>
<dbReference type="InterPro" id="IPR018649">
    <property type="entry name" value="SHOCT"/>
</dbReference>
<dbReference type="EMBL" id="VFOQ01000001">
    <property type="protein sequence ID" value="TQL60262.1"/>
    <property type="molecule type" value="Genomic_DNA"/>
</dbReference>
<dbReference type="Pfam" id="PF13396">
    <property type="entry name" value="PLDc_N"/>
    <property type="match status" value="1"/>
</dbReference>
<protein>
    <submittedName>
        <fullName evidence="10">Phospholipase D-like protein</fullName>
    </submittedName>
</protein>
<gene>
    <name evidence="10" type="ORF">FB474_1645</name>
</gene>
<evidence type="ECO:0000259" key="9">
    <source>
        <dbReference type="Pfam" id="PF13396"/>
    </source>
</evidence>
<feature type="domain" description="Cardiolipin synthase N-terminal" evidence="9">
    <location>
        <begin position="25"/>
        <end position="70"/>
    </location>
</feature>
<dbReference type="InterPro" id="IPR027379">
    <property type="entry name" value="CLS_N"/>
</dbReference>
<feature type="region of interest" description="Disordered" evidence="6">
    <location>
        <begin position="80"/>
        <end position="101"/>
    </location>
</feature>
<dbReference type="Proteomes" id="UP000319514">
    <property type="component" value="Unassembled WGS sequence"/>
</dbReference>
<reference evidence="10 11" key="1">
    <citation type="submission" date="2019-06" db="EMBL/GenBank/DDBJ databases">
        <title>Sequencing the genomes of 1000 actinobacteria strains.</title>
        <authorList>
            <person name="Klenk H.-P."/>
        </authorList>
    </citation>
    <scope>NUCLEOTIDE SEQUENCE [LARGE SCALE GENOMIC DNA]</scope>
    <source>
        <strain evidence="10 11">DSM 18082</strain>
    </source>
</reference>
<keyword evidence="3 7" id="KW-0812">Transmembrane</keyword>
<evidence type="ECO:0000256" key="7">
    <source>
        <dbReference type="SAM" id="Phobius"/>
    </source>
</evidence>
<comment type="caution">
    <text evidence="10">The sequence shown here is derived from an EMBL/GenBank/DDBJ whole genome shotgun (WGS) entry which is preliminary data.</text>
</comment>
<evidence type="ECO:0000313" key="11">
    <source>
        <dbReference type="Proteomes" id="UP000319514"/>
    </source>
</evidence>
<evidence type="ECO:0000256" key="1">
    <source>
        <dbReference type="ARBA" id="ARBA00004651"/>
    </source>
</evidence>
<evidence type="ECO:0000313" key="10">
    <source>
        <dbReference type="EMBL" id="TQL60262.1"/>
    </source>
</evidence>
<proteinExistence type="predicted"/>
<evidence type="ECO:0000259" key="8">
    <source>
        <dbReference type="Pfam" id="PF09851"/>
    </source>
</evidence>
<evidence type="ECO:0000256" key="2">
    <source>
        <dbReference type="ARBA" id="ARBA00022475"/>
    </source>
</evidence>
<name>A0A542ZIT6_9MICO</name>
<dbReference type="OrthoDB" id="7596142at2"/>
<sequence>MLHAAAEWGTGQVFWSMFWFFMFFIWIWLLIVIFGDIFRSDDLSGWGKALWTIFVIVLPYLGVFVYLIARGHKMQAHAQESAARSRGYQPTAAPAHNGSTAEEISRLADLRDRGVISEAEFQQAKARALT</sequence>